<evidence type="ECO:0000313" key="3">
    <source>
        <dbReference type="Proteomes" id="UP001209878"/>
    </source>
</evidence>
<sequence>MFFSSTTVQPSYSVTLLQLLILTIVGGATISEVVETGYRSKPSVAVAKSERARRDGTMTLARTSGHVLANLDNVAVFWSRRKQFELRKTLQLYVYLQIHQPMADRKSE</sequence>
<name>A0AAD9P796_RIDPI</name>
<gene>
    <name evidence="2" type="ORF">NP493_106g07045</name>
</gene>
<organism evidence="2 3">
    <name type="scientific">Ridgeia piscesae</name>
    <name type="common">Tubeworm</name>
    <dbReference type="NCBI Taxonomy" id="27915"/>
    <lineage>
        <taxon>Eukaryota</taxon>
        <taxon>Metazoa</taxon>
        <taxon>Spiralia</taxon>
        <taxon>Lophotrochozoa</taxon>
        <taxon>Annelida</taxon>
        <taxon>Polychaeta</taxon>
        <taxon>Sedentaria</taxon>
        <taxon>Canalipalpata</taxon>
        <taxon>Sabellida</taxon>
        <taxon>Siboglinidae</taxon>
        <taxon>Ridgeia</taxon>
    </lineage>
</organism>
<reference evidence="2" key="1">
    <citation type="journal article" date="2023" name="Mol. Biol. Evol.">
        <title>Third-Generation Sequencing Reveals the Adaptive Role of the Epigenome in Three Deep-Sea Polychaetes.</title>
        <authorList>
            <person name="Perez M."/>
            <person name="Aroh O."/>
            <person name="Sun Y."/>
            <person name="Lan Y."/>
            <person name="Juniper S.K."/>
            <person name="Young C.R."/>
            <person name="Angers B."/>
            <person name="Qian P.Y."/>
        </authorList>
    </citation>
    <scope>NUCLEOTIDE SEQUENCE</scope>
    <source>
        <strain evidence="2">R07B-5</strain>
    </source>
</reference>
<keyword evidence="1" id="KW-0472">Membrane</keyword>
<evidence type="ECO:0000256" key="1">
    <source>
        <dbReference type="SAM" id="Phobius"/>
    </source>
</evidence>
<keyword evidence="1" id="KW-0812">Transmembrane</keyword>
<evidence type="ECO:0000313" key="2">
    <source>
        <dbReference type="EMBL" id="KAK2189481.1"/>
    </source>
</evidence>
<protein>
    <submittedName>
        <fullName evidence="2">Uncharacterized protein</fullName>
    </submittedName>
</protein>
<dbReference type="EMBL" id="JAODUO010000106">
    <property type="protein sequence ID" value="KAK2189481.1"/>
    <property type="molecule type" value="Genomic_DNA"/>
</dbReference>
<proteinExistence type="predicted"/>
<accession>A0AAD9P796</accession>
<feature type="transmembrane region" description="Helical" evidence="1">
    <location>
        <begin position="12"/>
        <end position="34"/>
    </location>
</feature>
<keyword evidence="3" id="KW-1185">Reference proteome</keyword>
<comment type="caution">
    <text evidence="2">The sequence shown here is derived from an EMBL/GenBank/DDBJ whole genome shotgun (WGS) entry which is preliminary data.</text>
</comment>
<dbReference type="Proteomes" id="UP001209878">
    <property type="component" value="Unassembled WGS sequence"/>
</dbReference>
<dbReference type="AlphaFoldDB" id="A0AAD9P796"/>
<keyword evidence="1" id="KW-1133">Transmembrane helix</keyword>